<dbReference type="PROSITE" id="PS51793">
    <property type="entry name" value="MIS18"/>
    <property type="match status" value="1"/>
</dbReference>
<dbReference type="GO" id="GO:0034080">
    <property type="term" value="P:CENP-A containing chromatin assembly"/>
    <property type="evidence" value="ECO:0007669"/>
    <property type="project" value="TreeGrafter"/>
</dbReference>
<evidence type="ECO:0000256" key="5">
    <source>
        <dbReference type="ARBA" id="ARBA00022618"/>
    </source>
</evidence>
<dbReference type="GO" id="GO:0000775">
    <property type="term" value="C:chromosome, centromeric region"/>
    <property type="evidence" value="ECO:0007669"/>
    <property type="project" value="UniProtKB-SubCell"/>
</dbReference>
<keyword evidence="9" id="KW-0539">Nucleus</keyword>
<evidence type="ECO:0000256" key="9">
    <source>
        <dbReference type="ARBA" id="ARBA00023242"/>
    </source>
</evidence>
<keyword evidence="8" id="KW-0862">Zinc</keyword>
<dbReference type="Ensembl" id="ENSLLET00000049651.1">
    <property type="protein sequence ID" value="ENSLLEP00000047776.1"/>
    <property type="gene ID" value="ENSLLEG00000030172.1"/>
</dbReference>
<accession>A0A8C5R9Y6</accession>
<dbReference type="GO" id="GO:0051301">
    <property type="term" value="P:cell division"/>
    <property type="evidence" value="ECO:0007669"/>
    <property type="project" value="UniProtKB-KW"/>
</dbReference>
<evidence type="ECO:0000256" key="3">
    <source>
        <dbReference type="ARBA" id="ARBA00004584"/>
    </source>
</evidence>
<evidence type="ECO:0000313" key="13">
    <source>
        <dbReference type="Ensembl" id="ENSLLEP00000047776.1"/>
    </source>
</evidence>
<name>A0A8C5R9Y6_9ANUR</name>
<evidence type="ECO:0000256" key="6">
    <source>
        <dbReference type="ARBA" id="ARBA00022723"/>
    </source>
</evidence>
<keyword evidence="14" id="KW-1185">Reference proteome</keyword>
<reference evidence="13" key="1">
    <citation type="submission" date="2025-08" db="UniProtKB">
        <authorList>
            <consortium name="Ensembl"/>
        </authorList>
    </citation>
    <scope>IDENTIFICATION</scope>
</reference>
<evidence type="ECO:0000256" key="7">
    <source>
        <dbReference type="ARBA" id="ARBA00022776"/>
    </source>
</evidence>
<keyword evidence="6" id="KW-0479">Metal-binding</keyword>
<evidence type="ECO:0000259" key="12">
    <source>
        <dbReference type="PROSITE" id="PS51793"/>
    </source>
</evidence>
<dbReference type="GeneTree" id="ENSGT00940000175695"/>
<keyword evidence="5" id="KW-0132">Cell division</keyword>
<dbReference type="Pfam" id="PF03226">
    <property type="entry name" value="Yippee-Mis18"/>
    <property type="match status" value="1"/>
</dbReference>
<evidence type="ECO:0000313" key="14">
    <source>
        <dbReference type="Proteomes" id="UP000694569"/>
    </source>
</evidence>
<keyword evidence="4" id="KW-0158">Chromosome</keyword>
<evidence type="ECO:0000256" key="4">
    <source>
        <dbReference type="ARBA" id="ARBA00022454"/>
    </source>
</evidence>
<comment type="subcellular location">
    <subcellularLocation>
        <location evidence="3">Chromosome</location>
        <location evidence="3">Centromere</location>
    </subcellularLocation>
    <subcellularLocation>
        <location evidence="2">Nucleus</location>
    </subcellularLocation>
</comment>
<evidence type="ECO:0000256" key="2">
    <source>
        <dbReference type="ARBA" id="ARBA00004123"/>
    </source>
</evidence>
<keyword evidence="7" id="KW-0498">Mitosis</keyword>
<comment type="function">
    <text evidence="1">Required for recruitment of CENPA to centromeres and normal chromosome segregation during mitosis.</text>
</comment>
<dbReference type="GO" id="GO:0000785">
    <property type="term" value="C:chromatin"/>
    <property type="evidence" value="ECO:0007669"/>
    <property type="project" value="TreeGrafter"/>
</dbReference>
<dbReference type="PANTHER" id="PTHR16431">
    <property type="entry name" value="NEUROGENIC PROTEIN MASTERMIND"/>
    <property type="match status" value="1"/>
</dbReference>
<dbReference type="GO" id="GO:0046872">
    <property type="term" value="F:metal ion binding"/>
    <property type="evidence" value="ECO:0007669"/>
    <property type="project" value="UniProtKB-KW"/>
</dbReference>
<keyword evidence="10" id="KW-0131">Cell cycle</keyword>
<dbReference type="InterPro" id="IPR004910">
    <property type="entry name" value="Yippee/Mis18/Cereblon"/>
</dbReference>
<proteinExistence type="predicted"/>
<keyword evidence="11" id="KW-0137">Centromere</keyword>
<dbReference type="GO" id="GO:0007059">
    <property type="term" value="P:chromosome segregation"/>
    <property type="evidence" value="ECO:0007669"/>
    <property type="project" value="TreeGrafter"/>
</dbReference>
<organism evidence="13 14">
    <name type="scientific">Leptobrachium leishanense</name>
    <name type="common">Leishan spiny toad</name>
    <dbReference type="NCBI Taxonomy" id="445787"/>
    <lineage>
        <taxon>Eukaryota</taxon>
        <taxon>Metazoa</taxon>
        <taxon>Chordata</taxon>
        <taxon>Craniata</taxon>
        <taxon>Vertebrata</taxon>
        <taxon>Euteleostomi</taxon>
        <taxon>Amphibia</taxon>
        <taxon>Batrachia</taxon>
        <taxon>Anura</taxon>
        <taxon>Pelobatoidea</taxon>
        <taxon>Megophryidae</taxon>
        <taxon>Leptobrachium</taxon>
    </lineage>
</organism>
<dbReference type="GO" id="GO:0005634">
    <property type="term" value="C:nucleus"/>
    <property type="evidence" value="ECO:0007669"/>
    <property type="project" value="UniProtKB-SubCell"/>
</dbReference>
<dbReference type="OrthoDB" id="9926299at2759"/>
<dbReference type="Proteomes" id="UP000694569">
    <property type="component" value="Unplaced"/>
</dbReference>
<dbReference type="PANTHER" id="PTHR16431:SF3">
    <property type="entry name" value="PROTEIN MIS18-BETA"/>
    <property type="match status" value="1"/>
</dbReference>
<evidence type="ECO:0000256" key="8">
    <source>
        <dbReference type="ARBA" id="ARBA00022833"/>
    </source>
</evidence>
<evidence type="ECO:0000256" key="10">
    <source>
        <dbReference type="ARBA" id="ARBA00023306"/>
    </source>
</evidence>
<evidence type="ECO:0000256" key="11">
    <source>
        <dbReference type="ARBA" id="ARBA00023328"/>
    </source>
</evidence>
<protein>
    <recommendedName>
        <fullName evidence="12">Mis18 domain-containing protein</fullName>
    </recommendedName>
</protein>
<feature type="domain" description="Mis18" evidence="12">
    <location>
        <begin position="65"/>
        <end position="163"/>
    </location>
</feature>
<sequence length="343" mass="38298">MSKRRGALSITIYSQRSSLNQRAQPTAVIQTYWAYAFSGFPEVLRGVAMAMERQDGGAAHCLSQDWIFMCHSCGTVLTDSWNLCDTHSALQVIIVLRLTDDVIVEPKMQVFLGGPLKGCAYLCLRCRSCNAIVGFSLCSANDAFLALRSLFCLHKKQVTCYMLNSRVVIPGIQFHMKLQPLSGQIEEASSKGWSRKIAGGRTDVLQKSSISRCYLLRMQKAVKTKALEFTRAPSLPDSREDSSVRAGGSVCTCSLFSVNFYKQLFSNLRSYSPHMGKSEPSMGSISDCRKQLADFTMHIAFIVQSEKHRDCLQEVVRSKSTCTITGIFMLTKFEPTVQWLINM</sequence>
<reference evidence="13" key="2">
    <citation type="submission" date="2025-09" db="UniProtKB">
        <authorList>
            <consortium name="Ensembl"/>
        </authorList>
    </citation>
    <scope>IDENTIFICATION</scope>
</reference>
<dbReference type="AlphaFoldDB" id="A0A8C5R9Y6"/>
<evidence type="ECO:0000256" key="1">
    <source>
        <dbReference type="ARBA" id="ARBA00003694"/>
    </source>
</evidence>
<dbReference type="InterPro" id="IPR034752">
    <property type="entry name" value="Mis18"/>
</dbReference>